<dbReference type="EMBL" id="LGRX02004616">
    <property type="protein sequence ID" value="KAK3279909.1"/>
    <property type="molecule type" value="Genomic_DNA"/>
</dbReference>
<gene>
    <name evidence="1" type="ORF">CYMTET_12229</name>
</gene>
<evidence type="ECO:0000313" key="2">
    <source>
        <dbReference type="Proteomes" id="UP001190700"/>
    </source>
</evidence>
<dbReference type="AlphaFoldDB" id="A0AAE0GKU0"/>
<name>A0AAE0GKU0_9CHLO</name>
<proteinExistence type="predicted"/>
<reference evidence="1 2" key="1">
    <citation type="journal article" date="2015" name="Genome Biol. Evol.">
        <title>Comparative Genomics of a Bacterivorous Green Alga Reveals Evolutionary Causalities and Consequences of Phago-Mixotrophic Mode of Nutrition.</title>
        <authorList>
            <person name="Burns J.A."/>
            <person name="Paasch A."/>
            <person name="Narechania A."/>
            <person name="Kim E."/>
        </authorList>
    </citation>
    <scope>NUCLEOTIDE SEQUENCE [LARGE SCALE GENOMIC DNA]</scope>
    <source>
        <strain evidence="1 2">PLY_AMNH</strain>
    </source>
</reference>
<evidence type="ECO:0000313" key="1">
    <source>
        <dbReference type="EMBL" id="KAK3279909.1"/>
    </source>
</evidence>
<organism evidence="1 2">
    <name type="scientific">Cymbomonas tetramitiformis</name>
    <dbReference type="NCBI Taxonomy" id="36881"/>
    <lineage>
        <taxon>Eukaryota</taxon>
        <taxon>Viridiplantae</taxon>
        <taxon>Chlorophyta</taxon>
        <taxon>Pyramimonadophyceae</taxon>
        <taxon>Pyramimonadales</taxon>
        <taxon>Pyramimonadaceae</taxon>
        <taxon>Cymbomonas</taxon>
    </lineage>
</organism>
<dbReference type="Proteomes" id="UP001190700">
    <property type="component" value="Unassembled WGS sequence"/>
</dbReference>
<sequence>MLKRVSTYFRTDFNVHVQLESTCATHCLQYALSSSTDPRFRATCSHEHSMDCPDCNLACHFIEDLQCLLTSASDLHVLSAAELDRLTFALEECESHLSKYIGHRMRTVHQNAVPGKQIATMGYTEAFIILDYMNKWLPHKHLATTSDAFGLAGESVHGATVYTRALPEESKQAIANDEVEDPQKYLRELPIDAEGDINRWYVLLGSSNDHKHDQWHASSVTETTLKIVKELEPQVEEAQLRFDNADGNTEMLPV</sequence>
<keyword evidence="2" id="KW-1185">Reference proteome</keyword>
<protein>
    <submittedName>
        <fullName evidence="1">Uncharacterized protein</fullName>
    </submittedName>
</protein>
<accession>A0AAE0GKU0</accession>
<comment type="caution">
    <text evidence="1">The sequence shown here is derived from an EMBL/GenBank/DDBJ whole genome shotgun (WGS) entry which is preliminary data.</text>
</comment>